<feature type="non-terminal residue" evidence="1">
    <location>
        <position position="79"/>
    </location>
</feature>
<name>A0A699XLC8_TANCI</name>
<feature type="non-terminal residue" evidence="1">
    <location>
        <position position="1"/>
    </location>
</feature>
<comment type="caution">
    <text evidence="1">The sequence shown here is derived from an EMBL/GenBank/DDBJ whole genome shotgun (WGS) entry which is preliminary data.</text>
</comment>
<proteinExistence type="predicted"/>
<reference evidence="1" key="1">
    <citation type="journal article" date="2019" name="Sci. Rep.">
        <title>Draft genome of Tanacetum cinerariifolium, the natural source of mosquito coil.</title>
        <authorList>
            <person name="Yamashiro T."/>
            <person name="Shiraishi A."/>
            <person name="Satake H."/>
            <person name="Nakayama K."/>
        </authorList>
    </citation>
    <scope>NUCLEOTIDE SEQUENCE</scope>
</reference>
<evidence type="ECO:0000313" key="1">
    <source>
        <dbReference type="EMBL" id="GFD60822.1"/>
    </source>
</evidence>
<protein>
    <submittedName>
        <fullName evidence="1">Uncharacterized protein</fullName>
    </submittedName>
</protein>
<gene>
    <name evidence="1" type="ORF">Tci_932791</name>
</gene>
<dbReference type="EMBL" id="BKCJ011883019">
    <property type="protein sequence ID" value="GFD60822.1"/>
    <property type="molecule type" value="Genomic_DNA"/>
</dbReference>
<accession>A0A699XLC8</accession>
<organism evidence="1">
    <name type="scientific">Tanacetum cinerariifolium</name>
    <name type="common">Dalmatian daisy</name>
    <name type="synonym">Chrysanthemum cinerariifolium</name>
    <dbReference type="NCBI Taxonomy" id="118510"/>
    <lineage>
        <taxon>Eukaryota</taxon>
        <taxon>Viridiplantae</taxon>
        <taxon>Streptophyta</taxon>
        <taxon>Embryophyta</taxon>
        <taxon>Tracheophyta</taxon>
        <taxon>Spermatophyta</taxon>
        <taxon>Magnoliopsida</taxon>
        <taxon>eudicotyledons</taxon>
        <taxon>Gunneridae</taxon>
        <taxon>Pentapetalae</taxon>
        <taxon>asterids</taxon>
        <taxon>campanulids</taxon>
        <taxon>Asterales</taxon>
        <taxon>Asteraceae</taxon>
        <taxon>Asteroideae</taxon>
        <taxon>Anthemideae</taxon>
        <taxon>Anthemidinae</taxon>
        <taxon>Tanacetum</taxon>
    </lineage>
</organism>
<dbReference type="AlphaFoldDB" id="A0A699XLC8"/>
<sequence>QAARNNPVDVIVFDQQDAQAREGACLGLRGHFAHGGLGLGQRQYEAKRAALANLGLDRELPAELRHQGPADVEAQPGAA</sequence>